<accession>A0A934M4Q4</accession>
<dbReference type="Proteomes" id="UP000622687">
    <property type="component" value="Unassembled WGS sequence"/>
</dbReference>
<organism evidence="2 3">
    <name type="scientific">Clostridium aciditolerans</name>
    <dbReference type="NCBI Taxonomy" id="339861"/>
    <lineage>
        <taxon>Bacteria</taxon>
        <taxon>Bacillati</taxon>
        <taxon>Bacillota</taxon>
        <taxon>Clostridia</taxon>
        <taxon>Eubacteriales</taxon>
        <taxon>Clostridiaceae</taxon>
        <taxon>Clostridium</taxon>
    </lineage>
</organism>
<evidence type="ECO:0000256" key="1">
    <source>
        <dbReference type="SAM" id="SignalP"/>
    </source>
</evidence>
<dbReference type="InterPro" id="IPR009229">
    <property type="entry name" value="AgrD"/>
</dbReference>
<evidence type="ECO:0000313" key="3">
    <source>
        <dbReference type="Proteomes" id="UP000622687"/>
    </source>
</evidence>
<keyword evidence="3" id="KW-1185">Reference proteome</keyword>
<proteinExistence type="predicted"/>
<reference evidence="2" key="1">
    <citation type="submission" date="2020-12" db="EMBL/GenBank/DDBJ databases">
        <title>Clostridium thailandense sp. nov., a novel acetogenic bacterium isolated from peat land soil in Thailand.</title>
        <authorList>
            <person name="Chaikitkaew S."/>
            <person name="Birkeland N.K."/>
        </authorList>
    </citation>
    <scope>NUCLEOTIDE SEQUENCE</scope>
    <source>
        <strain evidence="2">DSM 17425</strain>
    </source>
</reference>
<protein>
    <submittedName>
        <fullName evidence="2">Cyclic lactone autoinducer peptide</fullName>
    </submittedName>
</protein>
<gene>
    <name evidence="2" type="ORF">I6U51_16495</name>
</gene>
<feature type="chain" id="PRO_5037082541" evidence="1">
    <location>
        <begin position="34"/>
        <end position="48"/>
    </location>
</feature>
<sequence>MKNSQNKILKGVLMLATSFFTFFALSTSASACAWCFHQPKEPRCLRDE</sequence>
<dbReference type="PROSITE" id="PS51257">
    <property type="entry name" value="PROKAR_LIPOPROTEIN"/>
    <property type="match status" value="1"/>
</dbReference>
<dbReference type="RefSeq" id="WP_211143672.1">
    <property type="nucleotide sequence ID" value="NZ_JAEEGB010000022.1"/>
</dbReference>
<feature type="signal peptide" evidence="1">
    <location>
        <begin position="1"/>
        <end position="33"/>
    </location>
</feature>
<keyword evidence="1" id="KW-0732">Signal</keyword>
<dbReference type="AlphaFoldDB" id="A0A934M4Q4"/>
<comment type="caution">
    <text evidence="2">The sequence shown here is derived from an EMBL/GenBank/DDBJ whole genome shotgun (WGS) entry which is preliminary data.</text>
</comment>
<dbReference type="EMBL" id="JAEEGB010000022">
    <property type="protein sequence ID" value="MBI6874275.1"/>
    <property type="molecule type" value="Genomic_DNA"/>
</dbReference>
<dbReference type="NCBIfam" id="TIGR04223">
    <property type="entry name" value="quorum_AgrD"/>
    <property type="match status" value="1"/>
</dbReference>
<evidence type="ECO:0000313" key="2">
    <source>
        <dbReference type="EMBL" id="MBI6874275.1"/>
    </source>
</evidence>
<name>A0A934M4Q4_9CLOT</name>